<dbReference type="PANTHER" id="PTHR28638:SF2">
    <property type="entry name" value="CELL CYCLE PROGRESSION PROTEIN 1"/>
    <property type="match status" value="1"/>
</dbReference>
<evidence type="ECO:0000256" key="1">
    <source>
        <dbReference type="ARBA" id="ARBA00023054"/>
    </source>
</evidence>
<gene>
    <name evidence="4" type="primary">ccpg1</name>
</gene>
<dbReference type="InterPro" id="IPR051990">
    <property type="entry name" value="CCPG1/PBIP1"/>
</dbReference>
<organism evidence="4 5">
    <name type="scientific">Gouania willdenowi</name>
    <name type="common">Blunt-snouted clingfish</name>
    <name type="synonym">Lepadogaster willdenowi</name>
    <dbReference type="NCBI Taxonomy" id="441366"/>
    <lineage>
        <taxon>Eukaryota</taxon>
        <taxon>Metazoa</taxon>
        <taxon>Chordata</taxon>
        <taxon>Craniata</taxon>
        <taxon>Vertebrata</taxon>
        <taxon>Euteleostomi</taxon>
        <taxon>Actinopterygii</taxon>
        <taxon>Neopterygii</taxon>
        <taxon>Teleostei</taxon>
        <taxon>Neoteleostei</taxon>
        <taxon>Acanthomorphata</taxon>
        <taxon>Ovalentaria</taxon>
        <taxon>Blenniimorphae</taxon>
        <taxon>Blenniiformes</taxon>
        <taxon>Gobiesocoidei</taxon>
        <taxon>Gobiesocidae</taxon>
        <taxon>Gobiesocinae</taxon>
        <taxon>Gouania</taxon>
    </lineage>
</organism>
<evidence type="ECO:0000256" key="2">
    <source>
        <dbReference type="SAM" id="Coils"/>
    </source>
</evidence>
<feature type="compositionally biased region" description="Basic and acidic residues" evidence="3">
    <location>
        <begin position="196"/>
        <end position="205"/>
    </location>
</feature>
<dbReference type="Proteomes" id="UP000694680">
    <property type="component" value="Chromosome 3"/>
</dbReference>
<sequence>MSETSSDTESSCGWTIISNEGSDIETLVPEAAVENEARPLEHPPVEEEKPESSGVCVEEDASFDDTPGEQTLDETLYASKAEAEDDTAEKVPVSSFSDHSDIVTLGDVKDHNYTEQEAAPTDDLYLGMSCSSHYAFTPADPVLPAQKLTLANTSSSEDEAKKSPYTVVRRRRLRKNTTSLTDTNMEDVMPESNPSEEEKVAKEQSDQEEEPDNAPAAVHTHSRCRSILITCVLLTPLVIFCMSVSRLYDNSDSITWESEYEEFFCCHDDFDDIPVNFGEADYMEPTEESYDINEVSPESAGNKAQRDAMQALLTKEAEERKRIPSNYEWLMADNQQLKDSLEHEKKSLATLQEELRKLRSQMKDLEKTGAGAEVLLLENQMLKEQLEEEKQLIKNVHMQMEDAMSEVQMLKQKLERERKVTDQLRRDLNALKSQIPEEEMGSEAEELRSRLSALEVRLSYEQQRSDLWERLYVETKEERAKGDTDSKVKKTKSGISGKVKQTFDAVKNSTKEFVLHHKEQINKAKQAVNENLRKFSDSVKSTFRHFKDSASTFIHKARGFYNKKHEKDTKESWQRRQKPLQKQEFTFHSSHNTRKSGDKVQQEGGQSHQKPNIKDCFGVFDCAYQESMSMFDKATEPIRADEFSQLLHSYVQQEVDHFYHWKELESFTNNFFQNGVFVHNQMLFTDFVNSVKDYLAGMHQYHSPDDKVFEDFDEFVYRHFFGKPYTKTYVPRGPFQRPNQDLKKESKAKHQQRKQQKARSRAHSERKWSRSGGNADRHMADVKIELGPMPFDPKY</sequence>
<feature type="region of interest" description="Disordered" evidence="3">
    <location>
        <begin position="1"/>
        <end position="72"/>
    </location>
</feature>
<dbReference type="RefSeq" id="XP_028298986.1">
    <property type="nucleotide sequence ID" value="XM_028443185.1"/>
</dbReference>
<feature type="compositionally biased region" description="Basic and acidic residues" evidence="3">
    <location>
        <begin position="564"/>
        <end position="574"/>
    </location>
</feature>
<dbReference type="AlphaFoldDB" id="A0A8C5I6N4"/>
<reference evidence="4" key="1">
    <citation type="submission" date="2020-06" db="EMBL/GenBank/DDBJ databases">
        <authorList>
            <consortium name="Wellcome Sanger Institute Data Sharing"/>
        </authorList>
    </citation>
    <scope>NUCLEOTIDE SEQUENCE [LARGE SCALE GENOMIC DNA]</scope>
</reference>
<evidence type="ECO:0000313" key="4">
    <source>
        <dbReference type="Ensembl" id="ENSGWIP00000054476.1"/>
    </source>
</evidence>
<dbReference type="GO" id="GO:0016020">
    <property type="term" value="C:membrane"/>
    <property type="evidence" value="ECO:0007669"/>
    <property type="project" value="TreeGrafter"/>
</dbReference>
<dbReference type="PANTHER" id="PTHR28638">
    <property type="entry name" value="CELL CYCLE PROGRESSION PROTEIN 1"/>
    <property type="match status" value="1"/>
</dbReference>
<dbReference type="RefSeq" id="XP_028298985.1">
    <property type="nucleotide sequence ID" value="XM_028443184.1"/>
</dbReference>
<feature type="compositionally biased region" description="Polar residues" evidence="3">
    <location>
        <begin position="1"/>
        <end position="21"/>
    </location>
</feature>
<feature type="compositionally biased region" description="Basic residues" evidence="3">
    <location>
        <begin position="746"/>
        <end position="761"/>
    </location>
</feature>
<feature type="compositionally biased region" description="Acidic residues" evidence="3">
    <location>
        <begin position="57"/>
        <end position="67"/>
    </location>
</feature>
<dbReference type="OrthoDB" id="9935772at2759"/>
<proteinExistence type="predicted"/>
<feature type="region of interest" description="Disordered" evidence="3">
    <location>
        <begin position="152"/>
        <end position="219"/>
    </location>
</feature>
<dbReference type="GeneID" id="114461239"/>
<evidence type="ECO:0000256" key="3">
    <source>
        <dbReference type="SAM" id="MobiDB-lite"/>
    </source>
</evidence>
<feature type="coiled-coil region" evidence="2">
    <location>
        <begin position="334"/>
        <end position="464"/>
    </location>
</feature>
<reference evidence="4" key="2">
    <citation type="submission" date="2025-08" db="UniProtKB">
        <authorList>
            <consortium name="Ensembl"/>
        </authorList>
    </citation>
    <scope>IDENTIFICATION</scope>
</reference>
<reference evidence="4" key="3">
    <citation type="submission" date="2025-09" db="UniProtKB">
        <authorList>
            <consortium name="Ensembl"/>
        </authorList>
    </citation>
    <scope>IDENTIFICATION</scope>
</reference>
<name>A0A8C5I6N4_GOUWI</name>
<keyword evidence="1 2" id="KW-0175">Coiled coil</keyword>
<feature type="compositionally biased region" description="Basic and acidic residues" evidence="3">
    <location>
        <begin position="35"/>
        <end position="51"/>
    </location>
</feature>
<feature type="region of interest" description="Disordered" evidence="3">
    <location>
        <begin position="564"/>
        <end position="612"/>
    </location>
</feature>
<evidence type="ECO:0000313" key="5">
    <source>
        <dbReference type="Proteomes" id="UP000694680"/>
    </source>
</evidence>
<feature type="compositionally biased region" description="Basic and acidic residues" evidence="3">
    <location>
        <begin position="775"/>
        <end position="784"/>
    </location>
</feature>
<accession>A0A8C5I6N4</accession>
<feature type="region of interest" description="Disordered" evidence="3">
    <location>
        <begin position="731"/>
        <end position="795"/>
    </location>
</feature>
<protein>
    <recommendedName>
        <fullName evidence="6">Cell cycle progression protein 1</fullName>
    </recommendedName>
</protein>
<dbReference type="CTD" id="9236"/>
<evidence type="ECO:0008006" key="6">
    <source>
        <dbReference type="Google" id="ProtNLM"/>
    </source>
</evidence>
<dbReference type="Ensembl" id="ENSGWIT00000058701.1">
    <property type="protein sequence ID" value="ENSGWIP00000054476.1"/>
    <property type="gene ID" value="ENSGWIG00000026033.1"/>
</dbReference>
<keyword evidence="5" id="KW-1185">Reference proteome</keyword>